<organism evidence="2 3">
    <name type="scientific">Vibrio natriegens NBRC 15636 = ATCC 14048 = DSM 759</name>
    <dbReference type="NCBI Taxonomy" id="1219067"/>
    <lineage>
        <taxon>Bacteria</taxon>
        <taxon>Pseudomonadati</taxon>
        <taxon>Pseudomonadota</taxon>
        <taxon>Gammaproteobacteria</taxon>
        <taxon>Vibrionales</taxon>
        <taxon>Vibrionaceae</taxon>
        <taxon>Vibrio</taxon>
    </lineage>
</organism>
<evidence type="ECO:0000313" key="2">
    <source>
        <dbReference type="EMBL" id="ANQ15229.1"/>
    </source>
</evidence>
<dbReference type="PANTHER" id="PTHR21248">
    <property type="entry name" value="CARDIOLIPIN SYNTHASE"/>
    <property type="match status" value="1"/>
</dbReference>
<dbReference type="InterPro" id="IPR025202">
    <property type="entry name" value="PLD-like_dom"/>
</dbReference>
<reference evidence="2 3" key="1">
    <citation type="submission" date="2016-07" db="EMBL/GenBank/DDBJ databases">
        <title>Developing Vibrio natriegens as a novel, fast-growing host for biotechnology.</title>
        <authorList>
            <person name="Weinstock M.T."/>
            <person name="Hesek E.D."/>
            <person name="Wilson C.M."/>
            <person name="Gibson D.G."/>
        </authorList>
    </citation>
    <scope>NUCLEOTIDE SEQUENCE [LARGE SCALE GENOMIC DNA]</scope>
    <source>
        <strain evidence="2 3">ATCC 14048</strain>
    </source>
</reference>
<dbReference type="SUPFAM" id="SSF56024">
    <property type="entry name" value="Phospholipase D/nuclease"/>
    <property type="match status" value="2"/>
</dbReference>
<name>A0AAN1CY31_VIBNA</name>
<keyword evidence="3" id="KW-1185">Reference proteome</keyword>
<dbReference type="PROSITE" id="PS51257">
    <property type="entry name" value="PROKAR_LIPOPROTEIN"/>
    <property type="match status" value="1"/>
</dbReference>
<dbReference type="Gene3D" id="3.30.870.10">
    <property type="entry name" value="Endonuclease Chain A"/>
    <property type="match status" value="2"/>
</dbReference>
<dbReference type="CDD" id="cd09113">
    <property type="entry name" value="PLDc_ymdC_like_2"/>
    <property type="match status" value="1"/>
</dbReference>
<dbReference type="EMBL" id="CP016346">
    <property type="protein sequence ID" value="ANQ15229.1"/>
    <property type="molecule type" value="Genomic_DNA"/>
</dbReference>
<protein>
    <submittedName>
        <fullName evidence="2">Cardiolipin synthetase</fullName>
    </submittedName>
</protein>
<dbReference type="CDD" id="cd09111">
    <property type="entry name" value="PLDc_ymdC_like_1"/>
    <property type="match status" value="1"/>
</dbReference>
<dbReference type="Pfam" id="PF13091">
    <property type="entry name" value="PLDc_2"/>
    <property type="match status" value="2"/>
</dbReference>
<dbReference type="GO" id="GO:0032049">
    <property type="term" value="P:cardiolipin biosynthetic process"/>
    <property type="evidence" value="ECO:0007669"/>
    <property type="project" value="UniProtKB-ARBA"/>
</dbReference>
<dbReference type="Proteomes" id="UP000092741">
    <property type="component" value="Chromosome 2"/>
</dbReference>
<sequence>MFTKLIFTCMFTFLSACSAIEYRDPSEKSTTFQYGYQSDSALAHYFEAYEKDPKTETGFYPLNQGHDALLARISLIESAQKSLDLQYYIYRGDETSNFITWRLYEAAKRGVRIRLLLDDMQKRNDKMMAAMNAHPNIEIRLFNPHQYRSARLFGFATDFDRLNRRMHNKSLVADSVAAVVGGRNIGNEYFSFESEVSFGDFDLLLYGEAVQQTADQFDLYWNSVYSMPMEWVFPGSEQITEAAIQTQVEKLQLTDKFTKGRYNFNMLDMYQELKKGQLTLYWGEGDIWFDLPDKVATHESQLVGNLSELLKSVDHSFVLISPYFVPTEAGTKALTNAAKRGVDITIVTNSLASNDVFAVHGWYSKYREDLLASGIKLWEVKSSAKLKSKWSLTGSSRASLHAKAMLIDKETLFVGSMNWDPRSAKLNTEMAAVIKQPEYVQDFLATLPEILNNNAYRVTLRDGDIVWTDNKTGQEYNSEPEASMWRRMGSWFSGILPIEDQL</sequence>
<accession>A0AAN1CY31</accession>
<feature type="domain" description="PLD phosphodiesterase" evidence="1">
    <location>
        <begin position="396"/>
        <end position="423"/>
    </location>
</feature>
<feature type="domain" description="PLD phosphodiesterase" evidence="1">
    <location>
        <begin position="162"/>
        <end position="189"/>
    </location>
</feature>
<evidence type="ECO:0000313" key="3">
    <source>
        <dbReference type="Proteomes" id="UP000092741"/>
    </source>
</evidence>
<evidence type="ECO:0000259" key="1">
    <source>
        <dbReference type="PROSITE" id="PS50035"/>
    </source>
</evidence>
<dbReference type="RefSeq" id="WP_014233632.1">
    <property type="nucleotide sequence ID" value="NZ_ATFJ01000021.1"/>
</dbReference>
<dbReference type="AlphaFoldDB" id="A0AAN1CY31"/>
<dbReference type="PANTHER" id="PTHR21248:SF12">
    <property type="entry name" value="CARDIOLIPIN SYNTHASE C"/>
    <property type="match status" value="1"/>
</dbReference>
<proteinExistence type="predicted"/>
<dbReference type="InterPro" id="IPR001736">
    <property type="entry name" value="PLipase_D/transphosphatidylase"/>
</dbReference>
<gene>
    <name evidence="2" type="ORF">BA890_21205</name>
</gene>
<dbReference type="GeneID" id="70914601"/>
<dbReference type="GO" id="GO:0030572">
    <property type="term" value="F:phosphatidyltransferase activity"/>
    <property type="evidence" value="ECO:0007669"/>
    <property type="project" value="UniProtKB-ARBA"/>
</dbReference>
<dbReference type="SMART" id="SM00155">
    <property type="entry name" value="PLDc"/>
    <property type="match status" value="2"/>
</dbReference>
<dbReference type="PROSITE" id="PS50035">
    <property type="entry name" value="PLD"/>
    <property type="match status" value="2"/>
</dbReference>